<evidence type="ECO:0000313" key="6">
    <source>
        <dbReference type="Proteomes" id="UP000325827"/>
    </source>
</evidence>
<accession>A0A5J5J0Y3</accession>
<dbReference type="SUPFAM" id="SSF51261">
    <property type="entry name" value="Duplicated hybrid motif"/>
    <property type="match status" value="1"/>
</dbReference>
<feature type="compositionally biased region" description="Basic and acidic residues" evidence="2">
    <location>
        <begin position="1"/>
        <end position="15"/>
    </location>
</feature>
<proteinExistence type="predicted"/>
<evidence type="ECO:0000259" key="4">
    <source>
        <dbReference type="Pfam" id="PF01551"/>
    </source>
</evidence>
<dbReference type="CDD" id="cd12797">
    <property type="entry name" value="M23_peptidase"/>
    <property type="match status" value="1"/>
</dbReference>
<evidence type="ECO:0000256" key="3">
    <source>
        <dbReference type="SAM" id="Phobius"/>
    </source>
</evidence>
<dbReference type="PROSITE" id="PS51318">
    <property type="entry name" value="TAT"/>
    <property type="match status" value="1"/>
</dbReference>
<feature type="transmembrane region" description="Helical" evidence="3">
    <location>
        <begin position="50"/>
        <end position="72"/>
    </location>
</feature>
<dbReference type="InterPro" id="IPR050570">
    <property type="entry name" value="Cell_wall_metabolism_enzyme"/>
</dbReference>
<dbReference type="Proteomes" id="UP000325827">
    <property type="component" value="Unassembled WGS sequence"/>
</dbReference>
<dbReference type="InterPro" id="IPR011055">
    <property type="entry name" value="Dup_hybrid_motif"/>
</dbReference>
<dbReference type="EMBL" id="VYSA01000003">
    <property type="protein sequence ID" value="KAA9106509.1"/>
    <property type="molecule type" value="Genomic_DNA"/>
</dbReference>
<dbReference type="Pfam" id="PF01551">
    <property type="entry name" value="Peptidase_M23"/>
    <property type="match status" value="1"/>
</dbReference>
<keyword evidence="3" id="KW-0812">Transmembrane</keyword>
<dbReference type="InterPro" id="IPR006311">
    <property type="entry name" value="TAT_signal"/>
</dbReference>
<gene>
    <name evidence="5" type="ORF">F6B43_15355</name>
</gene>
<organism evidence="5 6">
    <name type="scientific">Microbacterium rhizomatis</name>
    <dbReference type="NCBI Taxonomy" id="1631477"/>
    <lineage>
        <taxon>Bacteria</taxon>
        <taxon>Bacillati</taxon>
        <taxon>Actinomycetota</taxon>
        <taxon>Actinomycetes</taxon>
        <taxon>Micrococcales</taxon>
        <taxon>Microbacteriaceae</taxon>
        <taxon>Microbacterium</taxon>
    </lineage>
</organism>
<dbReference type="PANTHER" id="PTHR21666:SF270">
    <property type="entry name" value="MUREIN HYDROLASE ACTIVATOR ENVC"/>
    <property type="match status" value="1"/>
</dbReference>
<comment type="caution">
    <text evidence="5">The sequence shown here is derived from an EMBL/GenBank/DDBJ whole genome shotgun (WGS) entry which is preliminary data.</text>
</comment>
<evidence type="ECO:0000313" key="5">
    <source>
        <dbReference type="EMBL" id="KAA9106509.1"/>
    </source>
</evidence>
<dbReference type="OrthoDB" id="1099523at2"/>
<feature type="region of interest" description="Disordered" evidence="2">
    <location>
        <begin position="1"/>
        <end position="25"/>
    </location>
</feature>
<evidence type="ECO:0000256" key="2">
    <source>
        <dbReference type="SAM" id="MobiDB-lite"/>
    </source>
</evidence>
<dbReference type="AlphaFoldDB" id="A0A5J5J0Y3"/>
<dbReference type="GO" id="GO:0004222">
    <property type="term" value="F:metalloendopeptidase activity"/>
    <property type="evidence" value="ECO:0007669"/>
    <property type="project" value="TreeGrafter"/>
</dbReference>
<dbReference type="InterPro" id="IPR016047">
    <property type="entry name" value="M23ase_b-sheet_dom"/>
</dbReference>
<reference evidence="6" key="1">
    <citation type="submission" date="2019-09" db="EMBL/GenBank/DDBJ databases">
        <title>Mumia zhuanghuii sp. nov. isolated from the intestinal contents of plateau pika (Ochotona curzoniae) in the Qinghai-Tibet plateau of China.</title>
        <authorList>
            <person name="Tian Z."/>
        </authorList>
    </citation>
    <scope>NUCLEOTIDE SEQUENCE [LARGE SCALE GENOMIC DNA]</scope>
    <source>
        <strain evidence="6">JCM 30598</strain>
    </source>
</reference>
<keyword evidence="3" id="KW-1133">Transmembrane helix</keyword>
<dbReference type="Gene3D" id="2.70.70.10">
    <property type="entry name" value="Glucose Permease (Domain IIA)"/>
    <property type="match status" value="1"/>
</dbReference>
<protein>
    <submittedName>
        <fullName evidence="5">Peptidoglycan DD-metalloendopeptidase family protein</fullName>
    </submittedName>
</protein>
<feature type="coiled-coil region" evidence="1">
    <location>
        <begin position="222"/>
        <end position="317"/>
    </location>
</feature>
<feature type="domain" description="M23ase beta-sheet core" evidence="4">
    <location>
        <begin position="366"/>
        <end position="462"/>
    </location>
</feature>
<keyword evidence="1" id="KW-0175">Coiled coil</keyword>
<keyword evidence="6" id="KW-1185">Reference proteome</keyword>
<dbReference type="PANTHER" id="PTHR21666">
    <property type="entry name" value="PEPTIDASE-RELATED"/>
    <property type="match status" value="1"/>
</dbReference>
<sequence length="473" mass="48834">MDVVRDGRPPVEDQLQRSSSADGVDCGCGPTPDELKAFATPGRAVSRRKALTFGALGVAALGVIGAVGAPYLPRAFAADYPSWDDVQAAKSNEAAKAAQVANIQSLIQGLNDDVARTQAASIAASDVFYEAQQKFFEQARRANELQQQADQQAALATDAANKAGRVAAQLYRNGSDDTSLQLFFAGSAASTDDLLARLGTMDKLIAQNKAVYADAVTARDSAQNLSDTAVKARDERDRMQKDAEQKMAAAQQAADAAKAALDAQTANLATLQAQLAALQDNTAKTIADYQAGVEAARIAEEQRQAALRAEAQRLADEAAAAAAANGGGGGGGGGGSGWVRPNWGEESSGYGYRYVQCGNGYCSSGFHEGVDLAAGCYSSIVAATAGTVVYAGYNGGYGNYIKIDHGGGIATGYGHIAPGGIYVSYGQWVNAGDQIAAEGNTGNSFGCHLHFEVYVNGSTVDPGPFMAARGISV</sequence>
<name>A0A5J5J0Y3_9MICO</name>
<evidence type="ECO:0000256" key="1">
    <source>
        <dbReference type="SAM" id="Coils"/>
    </source>
</evidence>
<keyword evidence="3" id="KW-0472">Membrane</keyword>